<name>A0A813XUU7_9BILA</name>
<dbReference type="AlphaFoldDB" id="A0A813XUU7"/>
<proteinExistence type="predicted"/>
<accession>A0A813XUU7</accession>
<feature type="compositionally biased region" description="Polar residues" evidence="1">
    <location>
        <begin position="59"/>
        <end position="82"/>
    </location>
</feature>
<feature type="compositionally biased region" description="Polar residues" evidence="1">
    <location>
        <begin position="11"/>
        <end position="30"/>
    </location>
</feature>
<keyword evidence="3" id="KW-1185">Reference proteome</keyword>
<feature type="region of interest" description="Disordered" evidence="1">
    <location>
        <begin position="1"/>
        <end position="88"/>
    </location>
</feature>
<reference evidence="2" key="1">
    <citation type="submission" date="2021-02" db="EMBL/GenBank/DDBJ databases">
        <authorList>
            <person name="Nowell W R."/>
        </authorList>
    </citation>
    <scope>NUCLEOTIDE SEQUENCE</scope>
    <source>
        <strain evidence="2">Ploen Becks lab</strain>
    </source>
</reference>
<evidence type="ECO:0000256" key="1">
    <source>
        <dbReference type="SAM" id="MobiDB-lite"/>
    </source>
</evidence>
<sequence>MSTFEEDDDQLSASPNLTSNTSNLIPSQANADEPVQKTLGDPNKNTCTNSNGSGEDVNNDSNLNTDTVSNQAPNINGPNTKPMNLKDKCRGRPYGGKMWLVKKGINILACYELSSNIMVISVELGNGKSLQIYANSSGSL</sequence>
<dbReference type="EMBL" id="CAJNOC010001530">
    <property type="protein sequence ID" value="CAF0872203.1"/>
    <property type="molecule type" value="Genomic_DNA"/>
</dbReference>
<feature type="compositionally biased region" description="Polar residues" evidence="1">
    <location>
        <begin position="43"/>
        <end position="53"/>
    </location>
</feature>
<comment type="caution">
    <text evidence="2">The sequence shown here is derived from an EMBL/GenBank/DDBJ whole genome shotgun (WGS) entry which is preliminary data.</text>
</comment>
<protein>
    <submittedName>
        <fullName evidence="2">Uncharacterized protein</fullName>
    </submittedName>
</protein>
<gene>
    <name evidence="2" type="ORF">OXX778_LOCUS9991</name>
</gene>
<evidence type="ECO:0000313" key="3">
    <source>
        <dbReference type="Proteomes" id="UP000663879"/>
    </source>
</evidence>
<evidence type="ECO:0000313" key="2">
    <source>
        <dbReference type="EMBL" id="CAF0872203.1"/>
    </source>
</evidence>
<organism evidence="2 3">
    <name type="scientific">Brachionus calyciflorus</name>
    <dbReference type="NCBI Taxonomy" id="104777"/>
    <lineage>
        <taxon>Eukaryota</taxon>
        <taxon>Metazoa</taxon>
        <taxon>Spiralia</taxon>
        <taxon>Gnathifera</taxon>
        <taxon>Rotifera</taxon>
        <taxon>Eurotatoria</taxon>
        <taxon>Monogononta</taxon>
        <taxon>Pseudotrocha</taxon>
        <taxon>Ploima</taxon>
        <taxon>Brachionidae</taxon>
        <taxon>Brachionus</taxon>
    </lineage>
</organism>
<feature type="compositionally biased region" description="Acidic residues" evidence="1">
    <location>
        <begin position="1"/>
        <end position="10"/>
    </location>
</feature>
<dbReference type="Proteomes" id="UP000663879">
    <property type="component" value="Unassembled WGS sequence"/>
</dbReference>